<dbReference type="SUPFAM" id="SSF55681">
    <property type="entry name" value="Class II aaRS and biotin synthetases"/>
    <property type="match status" value="1"/>
</dbReference>
<keyword evidence="5 12" id="KW-0547">Nucleotide-binding</keyword>
<evidence type="ECO:0000256" key="10">
    <source>
        <dbReference type="ARBA" id="ARBA00023146"/>
    </source>
</evidence>
<reference evidence="14 15" key="1">
    <citation type="journal article" date="2016" name="Nat. Commun.">
        <title>Thousands of microbial genomes shed light on interconnected biogeochemical processes in an aquifer system.</title>
        <authorList>
            <person name="Anantharaman K."/>
            <person name="Brown C.T."/>
            <person name="Hug L.A."/>
            <person name="Sharon I."/>
            <person name="Castelle C.J."/>
            <person name="Probst A.J."/>
            <person name="Thomas B.C."/>
            <person name="Singh A."/>
            <person name="Wilkins M.J."/>
            <person name="Karaoz U."/>
            <person name="Brodie E.L."/>
            <person name="Williams K.H."/>
            <person name="Hubbard S.S."/>
            <person name="Banfield J.F."/>
        </authorList>
    </citation>
    <scope>NUCLEOTIDE SEQUENCE [LARGE SCALE GENOMIC DNA]</scope>
</reference>
<comment type="similarity">
    <text evidence="1 12">Belongs to the class-II aminoacyl-tRNA synthetase family.</text>
</comment>
<proteinExistence type="inferred from homology"/>
<evidence type="ECO:0000256" key="2">
    <source>
        <dbReference type="ARBA" id="ARBA00022555"/>
    </source>
</evidence>
<dbReference type="CDD" id="cd00771">
    <property type="entry name" value="ThrRS_core"/>
    <property type="match status" value="1"/>
</dbReference>
<dbReference type="InterPro" id="IPR033728">
    <property type="entry name" value="ThrRS_core"/>
</dbReference>
<gene>
    <name evidence="12" type="primary">thrS</name>
    <name evidence="14" type="ORF">A2971_04025</name>
</gene>
<dbReference type="InterPro" id="IPR045864">
    <property type="entry name" value="aa-tRNA-synth_II/BPL/LPL"/>
</dbReference>
<keyword evidence="8 12" id="KW-0694">RNA-binding</keyword>
<evidence type="ECO:0000256" key="11">
    <source>
        <dbReference type="ARBA" id="ARBA00049515"/>
    </source>
</evidence>
<dbReference type="NCBIfam" id="TIGR00418">
    <property type="entry name" value="thrS"/>
    <property type="match status" value="1"/>
</dbReference>
<feature type="binding site" evidence="12">
    <location>
        <position position="328"/>
    </location>
    <ligand>
        <name>Zn(2+)</name>
        <dbReference type="ChEBI" id="CHEBI:29105"/>
        <note>catalytic</note>
    </ligand>
</feature>
<dbReference type="Gene3D" id="3.40.50.800">
    <property type="entry name" value="Anticodon-binding domain"/>
    <property type="match status" value="1"/>
</dbReference>
<dbReference type="InterPro" id="IPR012947">
    <property type="entry name" value="tRNA_SAD"/>
</dbReference>
<organism evidence="14 15">
    <name type="scientific">Candidatus Gottesmanbacteria bacterium RIFCSPLOWO2_01_FULL_46_21</name>
    <dbReference type="NCBI Taxonomy" id="1798393"/>
    <lineage>
        <taxon>Bacteria</taxon>
        <taxon>Candidatus Gottesmaniibacteriota</taxon>
    </lineage>
</organism>
<dbReference type="InterPro" id="IPR004154">
    <property type="entry name" value="Anticodon-bd"/>
</dbReference>
<dbReference type="PRINTS" id="PR01047">
    <property type="entry name" value="TRNASYNTHTHR"/>
</dbReference>
<dbReference type="Pfam" id="PF00587">
    <property type="entry name" value="tRNA-synt_2b"/>
    <property type="match status" value="1"/>
</dbReference>
<dbReference type="InterPro" id="IPR002320">
    <property type="entry name" value="Thr-tRNA-ligase_IIa"/>
</dbReference>
<dbReference type="InterPro" id="IPR018163">
    <property type="entry name" value="Thr/Ala-tRNA-synth_IIc_edit"/>
</dbReference>
<dbReference type="SMART" id="SM00863">
    <property type="entry name" value="tRNA_SAD"/>
    <property type="match status" value="1"/>
</dbReference>
<dbReference type="Gene3D" id="3.30.980.10">
    <property type="entry name" value="Threonyl-trna Synthetase, Chain A, domain 2"/>
    <property type="match status" value="1"/>
</dbReference>
<comment type="subunit">
    <text evidence="12">Homodimer.</text>
</comment>
<dbReference type="Gene3D" id="3.30.930.10">
    <property type="entry name" value="Bira Bifunctional Protein, Domain 2"/>
    <property type="match status" value="1"/>
</dbReference>
<keyword evidence="7 12" id="KW-0067">ATP-binding</keyword>
<evidence type="ECO:0000256" key="5">
    <source>
        <dbReference type="ARBA" id="ARBA00022741"/>
    </source>
</evidence>
<dbReference type="GO" id="GO:0005737">
    <property type="term" value="C:cytoplasm"/>
    <property type="evidence" value="ECO:0007669"/>
    <property type="project" value="UniProtKB-SubCell"/>
</dbReference>
<dbReference type="PROSITE" id="PS50862">
    <property type="entry name" value="AA_TRNA_LIGASE_II"/>
    <property type="match status" value="1"/>
</dbReference>
<keyword evidence="2 12" id="KW-0820">tRNA-binding</keyword>
<dbReference type="InterPro" id="IPR006195">
    <property type="entry name" value="aa-tRNA-synth_II"/>
</dbReference>
<feature type="binding site" evidence="12">
    <location>
        <position position="277"/>
    </location>
    <ligand>
        <name>Zn(2+)</name>
        <dbReference type="ChEBI" id="CHEBI:29105"/>
        <note>catalytic</note>
    </ligand>
</feature>
<evidence type="ECO:0000256" key="12">
    <source>
        <dbReference type="HAMAP-Rule" id="MF_00184"/>
    </source>
</evidence>
<evidence type="ECO:0000256" key="1">
    <source>
        <dbReference type="ARBA" id="ARBA00008226"/>
    </source>
</evidence>
<evidence type="ECO:0000256" key="4">
    <source>
        <dbReference type="ARBA" id="ARBA00022723"/>
    </source>
</evidence>
<comment type="catalytic activity">
    <reaction evidence="11 12">
        <text>tRNA(Thr) + L-threonine + ATP = L-threonyl-tRNA(Thr) + AMP + diphosphate + H(+)</text>
        <dbReference type="Rhea" id="RHEA:24624"/>
        <dbReference type="Rhea" id="RHEA-COMP:9670"/>
        <dbReference type="Rhea" id="RHEA-COMP:9704"/>
        <dbReference type="ChEBI" id="CHEBI:15378"/>
        <dbReference type="ChEBI" id="CHEBI:30616"/>
        <dbReference type="ChEBI" id="CHEBI:33019"/>
        <dbReference type="ChEBI" id="CHEBI:57926"/>
        <dbReference type="ChEBI" id="CHEBI:78442"/>
        <dbReference type="ChEBI" id="CHEBI:78534"/>
        <dbReference type="ChEBI" id="CHEBI:456215"/>
        <dbReference type="EC" id="6.1.1.3"/>
    </reaction>
</comment>
<name>A0A1F6AZT9_9BACT</name>
<dbReference type="PANTHER" id="PTHR11451:SF44">
    <property type="entry name" value="THREONINE--TRNA LIGASE, CHLOROPLASTIC_MITOCHONDRIAL 2"/>
    <property type="match status" value="1"/>
</dbReference>
<keyword evidence="12" id="KW-0963">Cytoplasm</keyword>
<accession>A0A1F6AZT9</accession>
<evidence type="ECO:0000313" key="14">
    <source>
        <dbReference type="EMBL" id="OGG30191.1"/>
    </source>
</evidence>
<dbReference type="GO" id="GO:0046872">
    <property type="term" value="F:metal ion binding"/>
    <property type="evidence" value="ECO:0007669"/>
    <property type="project" value="UniProtKB-KW"/>
</dbReference>
<dbReference type="EMBL" id="MFJW01000006">
    <property type="protein sequence ID" value="OGG30191.1"/>
    <property type="molecule type" value="Genomic_DNA"/>
</dbReference>
<evidence type="ECO:0000259" key="13">
    <source>
        <dbReference type="PROSITE" id="PS50862"/>
    </source>
</evidence>
<dbReference type="InterPro" id="IPR047246">
    <property type="entry name" value="ThrRS_anticodon"/>
</dbReference>
<keyword evidence="6 12" id="KW-0862">Zinc</keyword>
<evidence type="ECO:0000256" key="3">
    <source>
        <dbReference type="ARBA" id="ARBA00022598"/>
    </source>
</evidence>
<comment type="caution">
    <text evidence="12">Lacks conserved residue(s) required for the propagation of feature annotation.</text>
</comment>
<dbReference type="InterPro" id="IPR036621">
    <property type="entry name" value="Anticodon-bd_dom_sf"/>
</dbReference>
<evidence type="ECO:0000313" key="15">
    <source>
        <dbReference type="Proteomes" id="UP000178461"/>
    </source>
</evidence>
<comment type="caution">
    <text evidence="14">The sequence shown here is derived from an EMBL/GenBank/DDBJ whole genome shotgun (WGS) entry which is preliminary data.</text>
</comment>
<evidence type="ECO:0000256" key="7">
    <source>
        <dbReference type="ARBA" id="ARBA00022840"/>
    </source>
</evidence>
<sequence length="581" mass="66610">MNNDSDYLNNMRHSCAHLLAKSVRTLWPGAHNAIGPAIEHGFYQDFDMGKWKISEEDFPKIEAKMREILPMWQKFSFNEVSLAEAKRLFKDNKYKVEMATEFAKDGKKLMTNDPGDFLDLCKMGHVENPSKELVHFKLLSVAGAYWRGDEKNKMLTRIYGTCFSTKEELDKYLWQLEEAKKRDHRKIAKELDLIVFSELVGSGLPLYTPKGAVLRSAVYDYSRALNQKIGYKETALPGMNRAELFKVSGHYEKYKDDMFLVKSHYSEEEFYLKPMNCPQHCVVYGSQSRSYRDLPIRLSDFSVLYRDERPGEINGLLRSRAFTQDDGHCFCREDQIGEEFSRVLGVVDEALSKYGFKYRVRLSLSDPATPQKYLGDKNVWKRAEMKLKEIVKEKRVTYFEGIGEAAIYGPKLDFLAVDSLGREWQLSTIQLDMIMPGRFGLTYTDTDGSQKTPFMIHRAIIGSERFIAILIEHFAGAFPLWLAPVQAVVIPIAERHTEAAKKALDQLKKAGIRVEIDDRNDTMQAKIRAATLQKVPYMGIIGDKETANNTIAVRTRSGEDLKAMPIERFIDTLKKEIEPGT</sequence>
<dbReference type="AlphaFoldDB" id="A0A1F6AZT9"/>
<dbReference type="EC" id="6.1.1.3" evidence="12"/>
<evidence type="ECO:0000256" key="6">
    <source>
        <dbReference type="ARBA" id="ARBA00022833"/>
    </source>
</evidence>
<comment type="subcellular location">
    <subcellularLocation>
        <location evidence="12">Cytoplasm</location>
    </subcellularLocation>
</comment>
<evidence type="ECO:0000256" key="8">
    <source>
        <dbReference type="ARBA" id="ARBA00022884"/>
    </source>
</evidence>
<dbReference type="GO" id="GO:0000049">
    <property type="term" value="F:tRNA binding"/>
    <property type="evidence" value="ECO:0007669"/>
    <property type="project" value="UniProtKB-KW"/>
</dbReference>
<feature type="binding site" evidence="12">
    <location>
        <position position="457"/>
    </location>
    <ligand>
        <name>Zn(2+)</name>
        <dbReference type="ChEBI" id="CHEBI:29105"/>
        <note>catalytic</note>
    </ligand>
</feature>
<keyword evidence="3 12" id="KW-0436">Ligase</keyword>
<dbReference type="PANTHER" id="PTHR11451">
    <property type="entry name" value="THREONINE-TRNA LIGASE"/>
    <property type="match status" value="1"/>
</dbReference>
<dbReference type="InterPro" id="IPR002314">
    <property type="entry name" value="aa-tRNA-synt_IIb"/>
</dbReference>
<keyword evidence="9 12" id="KW-0648">Protein biosynthesis</keyword>
<dbReference type="FunFam" id="3.40.50.800:FF:000001">
    <property type="entry name" value="Threonine--tRNA ligase"/>
    <property type="match status" value="1"/>
</dbReference>
<dbReference type="Proteomes" id="UP000178461">
    <property type="component" value="Unassembled WGS sequence"/>
</dbReference>
<dbReference type="CDD" id="cd00860">
    <property type="entry name" value="ThrRS_anticodon"/>
    <property type="match status" value="1"/>
</dbReference>
<keyword evidence="10 12" id="KW-0030">Aminoacyl-tRNA synthetase</keyword>
<dbReference type="SUPFAM" id="SSF52954">
    <property type="entry name" value="Class II aaRS ABD-related"/>
    <property type="match status" value="1"/>
</dbReference>
<dbReference type="Gene3D" id="3.30.54.20">
    <property type="match status" value="1"/>
</dbReference>
<evidence type="ECO:0000256" key="9">
    <source>
        <dbReference type="ARBA" id="ARBA00022917"/>
    </source>
</evidence>
<dbReference type="FunFam" id="3.30.930.10:FF:000002">
    <property type="entry name" value="Threonine--tRNA ligase"/>
    <property type="match status" value="1"/>
</dbReference>
<dbReference type="Pfam" id="PF03129">
    <property type="entry name" value="HGTP_anticodon"/>
    <property type="match status" value="1"/>
</dbReference>
<protein>
    <recommendedName>
        <fullName evidence="12">Threonine--tRNA ligase</fullName>
        <ecNumber evidence="12">6.1.1.3</ecNumber>
    </recommendedName>
    <alternativeName>
        <fullName evidence="12">Threonyl-tRNA synthetase</fullName>
        <shortName evidence="12">ThrRS</shortName>
    </alternativeName>
</protein>
<comment type="cofactor">
    <cofactor evidence="12">
        <name>Zn(2+)</name>
        <dbReference type="ChEBI" id="CHEBI:29105"/>
    </cofactor>
    <text evidence="12">Binds 1 zinc ion per subunit.</text>
</comment>
<dbReference type="GO" id="GO:0006435">
    <property type="term" value="P:threonyl-tRNA aminoacylation"/>
    <property type="evidence" value="ECO:0007669"/>
    <property type="project" value="UniProtKB-UniRule"/>
</dbReference>
<feature type="domain" description="Aminoacyl-transfer RNA synthetases class-II family profile" evidence="13">
    <location>
        <begin position="223"/>
        <end position="479"/>
    </location>
</feature>
<dbReference type="HAMAP" id="MF_00184">
    <property type="entry name" value="Thr_tRNA_synth"/>
    <property type="match status" value="1"/>
</dbReference>
<dbReference type="GO" id="GO:0005524">
    <property type="term" value="F:ATP binding"/>
    <property type="evidence" value="ECO:0007669"/>
    <property type="project" value="UniProtKB-UniRule"/>
</dbReference>
<keyword evidence="4 12" id="KW-0479">Metal-binding</keyword>
<dbReference type="SUPFAM" id="SSF55186">
    <property type="entry name" value="ThrRS/AlaRS common domain"/>
    <property type="match status" value="1"/>
</dbReference>
<dbReference type="GO" id="GO:0004829">
    <property type="term" value="F:threonine-tRNA ligase activity"/>
    <property type="evidence" value="ECO:0007669"/>
    <property type="project" value="UniProtKB-UniRule"/>
</dbReference>